<comment type="caution">
    <text evidence="1">The sequence shown here is derived from an EMBL/GenBank/DDBJ whole genome shotgun (WGS) entry which is preliminary data.</text>
</comment>
<reference evidence="1 2" key="1">
    <citation type="journal article" date="2022" name="Nat. Ecol. Evol.">
        <title>A masculinizing supergene underlies an exaggerated male reproductive morph in a spider.</title>
        <authorList>
            <person name="Hendrickx F."/>
            <person name="De Corte Z."/>
            <person name="Sonet G."/>
            <person name="Van Belleghem S.M."/>
            <person name="Kostlbacher S."/>
            <person name="Vangestel C."/>
        </authorList>
    </citation>
    <scope>NUCLEOTIDE SEQUENCE [LARGE SCALE GENOMIC DNA]</scope>
    <source>
        <strain evidence="1">W744_W776</strain>
    </source>
</reference>
<evidence type="ECO:0000313" key="2">
    <source>
        <dbReference type="Proteomes" id="UP000827092"/>
    </source>
</evidence>
<gene>
    <name evidence="1" type="ORF">JTE90_010137</name>
</gene>
<evidence type="ECO:0000313" key="1">
    <source>
        <dbReference type="EMBL" id="KAG8183662.1"/>
    </source>
</evidence>
<dbReference type="EMBL" id="JAFNEN010000411">
    <property type="protein sequence ID" value="KAG8183662.1"/>
    <property type="molecule type" value="Genomic_DNA"/>
</dbReference>
<dbReference type="Proteomes" id="UP000827092">
    <property type="component" value="Unassembled WGS sequence"/>
</dbReference>
<proteinExistence type="predicted"/>
<accession>A0AAV6UHT0</accession>
<dbReference type="AlphaFoldDB" id="A0AAV6UHT0"/>
<protein>
    <submittedName>
        <fullName evidence="1">Uncharacterized protein</fullName>
    </submittedName>
</protein>
<keyword evidence="2" id="KW-1185">Reference proteome</keyword>
<organism evidence="1 2">
    <name type="scientific">Oedothorax gibbosus</name>
    <dbReference type="NCBI Taxonomy" id="931172"/>
    <lineage>
        <taxon>Eukaryota</taxon>
        <taxon>Metazoa</taxon>
        <taxon>Ecdysozoa</taxon>
        <taxon>Arthropoda</taxon>
        <taxon>Chelicerata</taxon>
        <taxon>Arachnida</taxon>
        <taxon>Araneae</taxon>
        <taxon>Araneomorphae</taxon>
        <taxon>Entelegynae</taxon>
        <taxon>Araneoidea</taxon>
        <taxon>Linyphiidae</taxon>
        <taxon>Erigoninae</taxon>
        <taxon>Oedothorax</taxon>
    </lineage>
</organism>
<name>A0AAV6UHT0_9ARAC</name>
<sequence>MWFRRDGNLQTMCLNVVVSRINILKSVPDVVHEKHIEYLRRAYSEELFKLITKRWYPNEYLVWLISPFWKNVHLPGLGFSSSDIISKFLCVGENIDSLHLDYSDSSPHFLTAMICCLPNITLLNLTGTLITDDILLLDWQLSILDNVSQNASTSLRV</sequence>